<dbReference type="InterPro" id="IPR012341">
    <property type="entry name" value="6hp_glycosidase-like_sf"/>
</dbReference>
<gene>
    <name evidence="6" type="ORF">P8A18_31240</name>
</gene>
<dbReference type="Pfam" id="PF03633">
    <property type="entry name" value="Glyco_hydro_65C"/>
    <property type="match status" value="1"/>
</dbReference>
<dbReference type="Pfam" id="PF03632">
    <property type="entry name" value="Glyco_hydro_65m"/>
    <property type="match status" value="1"/>
</dbReference>
<dbReference type="PROSITE" id="PS51175">
    <property type="entry name" value="CBM6"/>
    <property type="match status" value="1"/>
</dbReference>
<dbReference type="Proteomes" id="UP001239522">
    <property type="component" value="Chromosome"/>
</dbReference>
<dbReference type="Pfam" id="PF00754">
    <property type="entry name" value="F5_F8_type_C"/>
    <property type="match status" value="1"/>
</dbReference>
<dbReference type="Gene3D" id="1.50.10.10">
    <property type="match status" value="1"/>
</dbReference>
<dbReference type="InterPro" id="IPR005196">
    <property type="entry name" value="Glyco_hydro_65_N"/>
</dbReference>
<dbReference type="PROSITE" id="PS50022">
    <property type="entry name" value="FA58C_3"/>
    <property type="match status" value="1"/>
</dbReference>
<dbReference type="Pfam" id="PF03422">
    <property type="entry name" value="CBM_6"/>
    <property type="match status" value="1"/>
</dbReference>
<accession>A0ABY9HSV5</accession>
<feature type="chain" id="PRO_5046016301" evidence="3">
    <location>
        <begin position="29"/>
        <end position="1150"/>
    </location>
</feature>
<feature type="domain" description="F5/8 type C" evidence="4">
    <location>
        <begin position="765"/>
        <end position="898"/>
    </location>
</feature>
<dbReference type="RefSeq" id="WP_306060025.1">
    <property type="nucleotide sequence ID" value="NZ_CP120997.1"/>
</dbReference>
<organism evidence="6 7">
    <name type="scientific">Streptomyces castrisilvae</name>
    <dbReference type="NCBI Taxonomy" id="3033811"/>
    <lineage>
        <taxon>Bacteria</taxon>
        <taxon>Bacillati</taxon>
        <taxon>Actinomycetota</taxon>
        <taxon>Actinomycetes</taxon>
        <taxon>Kitasatosporales</taxon>
        <taxon>Streptomycetaceae</taxon>
        <taxon>Streptomyces</taxon>
    </lineage>
</organism>
<dbReference type="InterPro" id="IPR005195">
    <property type="entry name" value="Glyco_hydro_65_M"/>
</dbReference>
<keyword evidence="2" id="KW-0378">Hydrolase</keyword>
<name>A0ABY9HSV5_9ACTN</name>
<dbReference type="Gene3D" id="2.60.40.10">
    <property type="entry name" value="Immunoglobulins"/>
    <property type="match status" value="1"/>
</dbReference>
<dbReference type="SUPFAM" id="SSF49785">
    <property type="entry name" value="Galactose-binding domain-like"/>
    <property type="match status" value="2"/>
</dbReference>
<dbReference type="Pfam" id="PF10633">
    <property type="entry name" value="NPCBM_assoc"/>
    <property type="match status" value="1"/>
</dbReference>
<evidence type="ECO:0000259" key="5">
    <source>
        <dbReference type="PROSITE" id="PS51175"/>
    </source>
</evidence>
<evidence type="ECO:0000313" key="7">
    <source>
        <dbReference type="Proteomes" id="UP001239522"/>
    </source>
</evidence>
<evidence type="ECO:0000256" key="1">
    <source>
        <dbReference type="ARBA" id="ARBA00022729"/>
    </source>
</evidence>
<reference evidence="6 7" key="1">
    <citation type="submission" date="2023-03" db="EMBL/GenBank/DDBJ databases">
        <title>Isolation and description of six Streptomyces strains from soil environments, able to metabolize different microbial glucans.</title>
        <authorList>
            <person name="Widen T."/>
            <person name="Larsbrink J."/>
        </authorList>
    </citation>
    <scope>NUCLEOTIDE SEQUENCE [LARGE SCALE GENOMIC DNA]</scope>
    <source>
        <strain evidence="6 7">Mut1</strain>
    </source>
</reference>
<dbReference type="InterPro" id="IPR008928">
    <property type="entry name" value="6-hairpin_glycosidase_sf"/>
</dbReference>
<evidence type="ECO:0000259" key="4">
    <source>
        <dbReference type="PROSITE" id="PS50022"/>
    </source>
</evidence>
<evidence type="ECO:0000313" key="6">
    <source>
        <dbReference type="EMBL" id="WLQ37642.1"/>
    </source>
</evidence>
<dbReference type="Gene3D" id="2.70.98.40">
    <property type="entry name" value="Glycoside hydrolase, family 65, N-terminal domain"/>
    <property type="match status" value="1"/>
</dbReference>
<dbReference type="SUPFAM" id="SSF48208">
    <property type="entry name" value="Six-hairpin glycosidases"/>
    <property type="match status" value="1"/>
</dbReference>
<sequence length="1150" mass="120664">MRPGRGGRTALCLAAAALPLTLALPATAFGQSRPAPAAGARPAGTAQADPWHMATDAPDDAYDAHPYVGNGYFSQRVPAKGMGYYSSGGPTGSPLYTPRYDGAQVAGVFAKQGANEFAAALPTWSTLDFATDGEGEDSYAAAPNSTLTSYRQELDVRRGLVTTRTSWRSASGRTTDLTYEVLADRERAHVGAVRLTITPRWSGTASVTDLLDGAGARRLKQTGTGFDARSSTSQVSFVTEGNDIAGTVASTLTHSGGVRPASATAAGEDDLTAGQRVAFPVKAGEAYEFTKFVGVDTGQTSDAPRQDALKAAAAAAGDGWHKVLAEHTRAWAKLWDAGVTVPGQDRTQGWINGSYYSLLSSVREGQSWSLAPTGLTSDTYAGQVYWDADTWMFPALLATHPELARPIVDYRYRTLEQAKRNAAGGGFEGALYPWTSALTGDCTGIGPCYGTQAHLQSDIALSQWQYFQATGDKKWLRSTGWPVIKSLAQFWTSRVTANDDGNYSVRNVAGSDEYSHGDDNVSTNAGAATTLKIATEAAAVVGSDAPAQWSTIAGKLRIPLDSATDTHPEYEGYTGQKVKQADTVLMQYPYNWPMSKDIARNDLNYFAARTDPEGPAMTDSVHMIAAAGIGDPGCVDYTYLLRSVQPFIREPYAQFSESRGEKAGDNAGAPAFTFLTGAGGFLQTFPYGLAGLRWGTDSLHLAPTLPPQLSRGVRISEVKWQGRGISIAIGPKTTTVTLLSGPSATLGTPDGQVRLTRRAPVRLATARPDLDPTGNIARCTSATSDSAESGYYPAAAVDGNSSTAWAAEKAQADLTVDLGSAQRMAGASVSRAGKGVFGYEVQTSSDGRTWTTRHTAAPRAGADRVRFAEVNARFARLHFTGADGTDIPRIAEFAVGGGRYAATVGATPAQDTTEAGRTTTVVTTYTNLSRTTARHVKLALDVPASWQPTAQGTDTFEKVAPGASAEVEWQIVAPADAAPGESALAATAVREQGGHTATDRATATLTIIDPCEPGETCEAEKAALVGSAGVNTNHKGYTGAGFVDGLLSTGAGFTTQFDAPTAGSYTLTIRYANSLGGADAPYEEKTRTMTLAVPGAPPATVSFPVTADWDTWSTAEVTVNLPKGLSSVGLICAGQDDGAVNIDAWSLKKA</sequence>
<dbReference type="InterPro" id="IPR000421">
    <property type="entry name" value="FA58C"/>
</dbReference>
<dbReference type="Gene3D" id="2.60.420.10">
    <property type="entry name" value="Maltose phosphorylase, domain 3"/>
    <property type="match status" value="1"/>
</dbReference>
<dbReference type="Pfam" id="PF03636">
    <property type="entry name" value="Glyco_hydro_65N"/>
    <property type="match status" value="1"/>
</dbReference>
<keyword evidence="7" id="KW-1185">Reference proteome</keyword>
<proteinExistence type="predicted"/>
<dbReference type="SMART" id="SM00606">
    <property type="entry name" value="CBD_IV"/>
    <property type="match status" value="1"/>
</dbReference>
<protein>
    <submittedName>
        <fullName evidence="6">Discoidin domain-containing protein</fullName>
    </submittedName>
</protein>
<feature type="domain" description="CBM6" evidence="5">
    <location>
        <begin position="1015"/>
        <end position="1148"/>
    </location>
</feature>
<evidence type="ECO:0000256" key="3">
    <source>
        <dbReference type="SAM" id="SignalP"/>
    </source>
</evidence>
<dbReference type="InterPro" id="IPR011013">
    <property type="entry name" value="Gal_mutarotase_sf_dom"/>
</dbReference>
<keyword evidence="1 3" id="KW-0732">Signal</keyword>
<dbReference type="InterPro" id="IPR008979">
    <property type="entry name" value="Galactose-bd-like_sf"/>
</dbReference>
<dbReference type="InterPro" id="IPR037018">
    <property type="entry name" value="GH65_N"/>
</dbReference>
<dbReference type="InterPro" id="IPR005194">
    <property type="entry name" value="Glyco_hydro_65_C"/>
</dbReference>
<keyword evidence="2" id="KW-0326">Glycosidase</keyword>
<dbReference type="InterPro" id="IPR018905">
    <property type="entry name" value="A-galactase_NEW3"/>
</dbReference>
<dbReference type="CDD" id="cd04083">
    <property type="entry name" value="CBM35_Lmo2446-like"/>
    <property type="match status" value="1"/>
</dbReference>
<dbReference type="Gene3D" id="2.60.120.260">
    <property type="entry name" value="Galactose-binding domain-like"/>
    <property type="match status" value="2"/>
</dbReference>
<dbReference type="InterPro" id="IPR005084">
    <property type="entry name" value="CBM6"/>
</dbReference>
<dbReference type="InterPro" id="IPR013783">
    <property type="entry name" value="Ig-like_fold"/>
</dbReference>
<dbReference type="InterPro" id="IPR006584">
    <property type="entry name" value="Cellulose-bd_IV"/>
</dbReference>
<feature type="signal peptide" evidence="3">
    <location>
        <begin position="1"/>
        <end position="28"/>
    </location>
</feature>
<dbReference type="SUPFAM" id="SSF74650">
    <property type="entry name" value="Galactose mutarotase-like"/>
    <property type="match status" value="1"/>
</dbReference>
<evidence type="ECO:0000256" key="2">
    <source>
        <dbReference type="ARBA" id="ARBA00023295"/>
    </source>
</evidence>
<dbReference type="EMBL" id="CP120997">
    <property type="protein sequence ID" value="WLQ37642.1"/>
    <property type="molecule type" value="Genomic_DNA"/>
</dbReference>
<dbReference type="PANTHER" id="PTHR11051">
    <property type="entry name" value="GLYCOSYL HYDROLASE-RELATED"/>
    <property type="match status" value="1"/>
</dbReference>
<dbReference type="PANTHER" id="PTHR11051:SF8">
    <property type="entry name" value="PROTEIN-GLUCOSYLGALACTOSYLHYDROXYLYSINE GLUCOSIDASE"/>
    <property type="match status" value="1"/>
</dbReference>